<gene>
    <name evidence="2" type="ORF">CAUJ_LOCUS859</name>
</gene>
<accession>A0A8S1GTF1</accession>
<keyword evidence="3" id="KW-1185">Reference proteome</keyword>
<evidence type="ECO:0000313" key="2">
    <source>
        <dbReference type="EMBL" id="CAD6184940.1"/>
    </source>
</evidence>
<dbReference type="Proteomes" id="UP000835052">
    <property type="component" value="Unassembled WGS sequence"/>
</dbReference>
<sequence>MAASPLLILNSRRSVGSRADGRRKETNFGRAASVGCSLPFSHAASKLPPDFPCSLVGLNAVSSVYRSSLPPLAPPPPGVSDGGQTRHQPATHTLFSHSFLGPEKYSNESGLRTLASAKLPLEPR</sequence>
<dbReference type="EMBL" id="CAJGYM010000001">
    <property type="protein sequence ID" value="CAD6184940.1"/>
    <property type="molecule type" value="Genomic_DNA"/>
</dbReference>
<protein>
    <submittedName>
        <fullName evidence="2">Uncharacterized protein</fullName>
    </submittedName>
</protein>
<evidence type="ECO:0000313" key="3">
    <source>
        <dbReference type="Proteomes" id="UP000835052"/>
    </source>
</evidence>
<evidence type="ECO:0000256" key="1">
    <source>
        <dbReference type="SAM" id="MobiDB-lite"/>
    </source>
</evidence>
<proteinExistence type="predicted"/>
<name>A0A8S1GTF1_9PELO</name>
<dbReference type="AlphaFoldDB" id="A0A8S1GTF1"/>
<organism evidence="2 3">
    <name type="scientific">Caenorhabditis auriculariae</name>
    <dbReference type="NCBI Taxonomy" id="2777116"/>
    <lineage>
        <taxon>Eukaryota</taxon>
        <taxon>Metazoa</taxon>
        <taxon>Ecdysozoa</taxon>
        <taxon>Nematoda</taxon>
        <taxon>Chromadorea</taxon>
        <taxon>Rhabditida</taxon>
        <taxon>Rhabditina</taxon>
        <taxon>Rhabditomorpha</taxon>
        <taxon>Rhabditoidea</taxon>
        <taxon>Rhabditidae</taxon>
        <taxon>Peloderinae</taxon>
        <taxon>Caenorhabditis</taxon>
    </lineage>
</organism>
<reference evidence="2" key="1">
    <citation type="submission" date="2020-10" db="EMBL/GenBank/DDBJ databases">
        <authorList>
            <person name="Kikuchi T."/>
        </authorList>
    </citation>
    <scope>NUCLEOTIDE SEQUENCE</scope>
    <source>
        <strain evidence="2">NKZ352</strain>
    </source>
</reference>
<feature type="region of interest" description="Disordered" evidence="1">
    <location>
        <begin position="69"/>
        <end position="102"/>
    </location>
</feature>
<feature type="compositionally biased region" description="Polar residues" evidence="1">
    <location>
        <begin position="82"/>
        <end position="96"/>
    </location>
</feature>
<comment type="caution">
    <text evidence="2">The sequence shown here is derived from an EMBL/GenBank/DDBJ whole genome shotgun (WGS) entry which is preliminary data.</text>
</comment>